<feature type="compositionally biased region" description="Acidic residues" evidence="1">
    <location>
        <begin position="78"/>
        <end position="88"/>
    </location>
</feature>
<name>A0AAE9BZH1_9CAUD</name>
<gene>
    <name evidence="2" type="ORF">HATV-2_gp35</name>
</gene>
<keyword evidence="3" id="KW-1185">Reference proteome</keyword>
<evidence type="ECO:0000256" key="1">
    <source>
        <dbReference type="SAM" id="MobiDB-lite"/>
    </source>
</evidence>
<accession>A0AAE9BZH1</accession>
<protein>
    <submittedName>
        <fullName evidence="2">Uncharacterized protein</fullName>
    </submittedName>
</protein>
<evidence type="ECO:0000313" key="2">
    <source>
        <dbReference type="EMBL" id="UBF23186.1"/>
    </source>
</evidence>
<organism evidence="2 3">
    <name type="scientific">Haloarcula tailed virus 2</name>
    <dbReference type="NCBI Taxonomy" id="2877989"/>
    <lineage>
        <taxon>Viruses</taxon>
        <taxon>Duplodnaviria</taxon>
        <taxon>Heunggongvirae</taxon>
        <taxon>Uroviricota</taxon>
        <taxon>Caudoviricetes</taxon>
        <taxon>Thumleimavirales</taxon>
        <taxon>Soleiviridae</taxon>
        <taxon>Eilatmyovirus</taxon>
        <taxon>Eilatmyovirus salis</taxon>
        <taxon>Eilatmyovirus HATV2</taxon>
    </lineage>
</organism>
<sequence length="103" mass="12072">MSGARESPIECHNCNEENYMTFEGELWCENCAFSPDRNNRRASIRTAWERWNRGRRQAAKRGSRPYCVGGAHSAYEGEDEYEVNDEGEFTSPPDYKLRTRHYN</sequence>
<reference evidence="2" key="1">
    <citation type="submission" date="2021-05" db="EMBL/GenBank/DDBJ databases">
        <title>Diversity, taxonomy and evolution of archaeal viruses of the class Caudoviricetes.</title>
        <authorList>
            <person name="Liu Y."/>
            <person name="Demina T.A."/>
            <person name="Roux S."/>
            <person name="Aiewsakun P."/>
            <person name="Kazlauskas D."/>
            <person name="Simmonds P."/>
            <person name="Prangishvili D."/>
            <person name="Oksanen H.M."/>
            <person name="Krupovic M."/>
        </authorList>
    </citation>
    <scope>NUCLEOTIDE SEQUENCE</scope>
    <source>
        <strain evidence="2">HATV-2/44</strain>
    </source>
</reference>
<proteinExistence type="predicted"/>
<dbReference type="EMBL" id="MZ334525">
    <property type="protein sequence ID" value="UBF23186.1"/>
    <property type="molecule type" value="Genomic_DNA"/>
</dbReference>
<dbReference type="Proteomes" id="UP000827814">
    <property type="component" value="Segment"/>
</dbReference>
<feature type="region of interest" description="Disordered" evidence="1">
    <location>
        <begin position="78"/>
        <end position="103"/>
    </location>
</feature>
<evidence type="ECO:0000313" key="3">
    <source>
        <dbReference type="Proteomes" id="UP000827814"/>
    </source>
</evidence>